<evidence type="ECO:0000256" key="1">
    <source>
        <dbReference type="SAM" id="MobiDB-lite"/>
    </source>
</evidence>
<protein>
    <submittedName>
        <fullName evidence="2">Uncharacterized protein</fullName>
    </submittedName>
</protein>
<dbReference type="Proteomes" id="UP001482620">
    <property type="component" value="Unassembled WGS sequence"/>
</dbReference>
<accession>A0ABV0UHS2</accession>
<organism evidence="2 3">
    <name type="scientific">Ilyodon furcidens</name>
    <name type="common">goldbreast splitfin</name>
    <dbReference type="NCBI Taxonomy" id="33524"/>
    <lineage>
        <taxon>Eukaryota</taxon>
        <taxon>Metazoa</taxon>
        <taxon>Chordata</taxon>
        <taxon>Craniata</taxon>
        <taxon>Vertebrata</taxon>
        <taxon>Euteleostomi</taxon>
        <taxon>Actinopterygii</taxon>
        <taxon>Neopterygii</taxon>
        <taxon>Teleostei</taxon>
        <taxon>Neoteleostei</taxon>
        <taxon>Acanthomorphata</taxon>
        <taxon>Ovalentaria</taxon>
        <taxon>Atherinomorphae</taxon>
        <taxon>Cyprinodontiformes</taxon>
        <taxon>Goodeidae</taxon>
        <taxon>Ilyodon</taxon>
    </lineage>
</organism>
<feature type="region of interest" description="Disordered" evidence="1">
    <location>
        <begin position="35"/>
        <end position="74"/>
    </location>
</feature>
<proteinExistence type="predicted"/>
<evidence type="ECO:0000313" key="2">
    <source>
        <dbReference type="EMBL" id="MEQ2243786.1"/>
    </source>
</evidence>
<dbReference type="EMBL" id="JAHRIQ010070273">
    <property type="protein sequence ID" value="MEQ2243786.1"/>
    <property type="molecule type" value="Genomic_DNA"/>
</dbReference>
<keyword evidence="3" id="KW-1185">Reference proteome</keyword>
<gene>
    <name evidence="2" type="ORF">ILYODFUR_010458</name>
</gene>
<reference evidence="2 3" key="1">
    <citation type="submission" date="2021-06" db="EMBL/GenBank/DDBJ databases">
        <authorList>
            <person name="Palmer J.M."/>
        </authorList>
    </citation>
    <scope>NUCLEOTIDE SEQUENCE [LARGE SCALE GENOMIC DNA]</scope>
    <source>
        <strain evidence="3">if_2019</strain>
        <tissue evidence="2">Muscle</tissue>
    </source>
</reference>
<sequence length="74" mass="7923">MTSEDRRCWHSCSDSSFRGEVDLPWGQLTAVQDAASRTPREECPAALGQAGRPGPDGGPLHGEITEPHQPLGVL</sequence>
<evidence type="ECO:0000313" key="3">
    <source>
        <dbReference type="Proteomes" id="UP001482620"/>
    </source>
</evidence>
<name>A0ABV0UHS2_9TELE</name>
<comment type="caution">
    <text evidence="2">The sequence shown here is derived from an EMBL/GenBank/DDBJ whole genome shotgun (WGS) entry which is preliminary data.</text>
</comment>